<evidence type="ECO:0000313" key="5">
    <source>
        <dbReference type="EMBL" id="OEV36096.1"/>
    </source>
</evidence>
<keyword evidence="2" id="KW-1133">Transmembrane helix</keyword>
<gene>
    <name evidence="4" type="ORF">GCM10010502_51630</name>
    <name evidence="5" type="ORF">HS99_0030985</name>
</gene>
<reference evidence="4" key="5">
    <citation type="submission" date="2020-09" db="EMBL/GenBank/DDBJ databases">
        <authorList>
            <person name="Sun Q."/>
            <person name="Ohkuma M."/>
        </authorList>
    </citation>
    <scope>NUCLEOTIDE SEQUENCE</scope>
    <source>
        <strain evidence="4">JCM 4434</strain>
    </source>
</reference>
<feature type="chain" id="PRO_5044058297" description="Gram-positive cocci surface proteins LPxTG domain-containing protein" evidence="3">
    <location>
        <begin position="25"/>
        <end position="456"/>
    </location>
</feature>
<reference evidence="5" key="4">
    <citation type="submission" date="2016-08" db="EMBL/GenBank/DDBJ databases">
        <title>Sequencing, Assembly and Comparative Genomics of S. aureofaciens ATCC 10762.</title>
        <authorList>
            <person name="Gradnigo J.S."/>
            <person name="Johnson N."/>
            <person name="Somerville G.A."/>
        </authorList>
    </citation>
    <scope>NUCLEOTIDE SEQUENCE [LARGE SCALE GENOMIC DNA]</scope>
    <source>
        <strain evidence="5">ATCC 10762</strain>
    </source>
</reference>
<proteinExistence type="predicted"/>
<accession>A0A1E7N5W5</accession>
<dbReference type="OrthoDB" id="4195344at2"/>
<keyword evidence="2" id="KW-0812">Transmembrane</keyword>
<keyword evidence="2" id="KW-0472">Membrane</keyword>
<dbReference type="EMBL" id="BMUB01000013">
    <property type="protein sequence ID" value="GGU91793.1"/>
    <property type="molecule type" value="Genomic_DNA"/>
</dbReference>
<feature type="signal peptide" evidence="3">
    <location>
        <begin position="1"/>
        <end position="24"/>
    </location>
</feature>
<feature type="transmembrane region" description="Helical" evidence="2">
    <location>
        <begin position="425"/>
        <end position="445"/>
    </location>
</feature>
<dbReference type="Proteomes" id="UP000037395">
    <property type="component" value="Unassembled WGS sequence"/>
</dbReference>
<evidence type="ECO:0008006" key="8">
    <source>
        <dbReference type="Google" id="ProtNLM"/>
    </source>
</evidence>
<accession>A0A8H9LX32</accession>
<evidence type="ECO:0000256" key="2">
    <source>
        <dbReference type="SAM" id="Phobius"/>
    </source>
</evidence>
<feature type="compositionally biased region" description="Low complexity" evidence="1">
    <location>
        <begin position="352"/>
        <end position="380"/>
    </location>
</feature>
<dbReference type="PROSITE" id="PS51318">
    <property type="entry name" value="TAT"/>
    <property type="match status" value="1"/>
</dbReference>
<reference evidence="6" key="3">
    <citation type="submission" date="2016-08" db="EMBL/GenBank/DDBJ databases">
        <title>Sequencing, assembly and comparative genomics of S. aureofaciens ATCC 10762.</title>
        <authorList>
            <person name="Gradnigo J.S."/>
            <person name="Johnson N."/>
            <person name="Somerville G.A."/>
        </authorList>
    </citation>
    <scope>NUCLEOTIDE SEQUENCE [LARGE SCALE GENOMIC DNA]</scope>
    <source>
        <strain evidence="6">ATCC 10762 / DSM 40127 / CCM 3239 / JCM 4008 / LMG 5968 / NBRC 12843 / NCIMB 8234 / A-377</strain>
    </source>
</reference>
<dbReference type="RefSeq" id="WP_051835532.1">
    <property type="nucleotide sequence ID" value="NZ_BMUB01000013.1"/>
</dbReference>
<evidence type="ECO:0000256" key="1">
    <source>
        <dbReference type="SAM" id="MobiDB-lite"/>
    </source>
</evidence>
<evidence type="ECO:0000313" key="4">
    <source>
        <dbReference type="EMBL" id="GGU91793.1"/>
    </source>
</evidence>
<name>A0A1E7N5W5_KITAU</name>
<dbReference type="InterPro" id="IPR006311">
    <property type="entry name" value="TAT_signal"/>
</dbReference>
<reference evidence="4 7" key="1">
    <citation type="journal article" date="2014" name="Int. J. Syst. Evol. Microbiol.">
        <title>Complete genome sequence of Corynebacterium casei LMG S-19264T (=DSM 44701T), isolated from a smear-ripened cheese.</title>
        <authorList>
            <consortium name="US DOE Joint Genome Institute (JGI-PGF)"/>
            <person name="Walter F."/>
            <person name="Albersmeier A."/>
            <person name="Kalinowski J."/>
            <person name="Ruckert C."/>
        </authorList>
    </citation>
    <scope>NUCLEOTIDE SEQUENCE [LARGE SCALE GENOMIC DNA]</scope>
    <source>
        <strain evidence="4 7">JCM 4434</strain>
    </source>
</reference>
<dbReference type="GeneID" id="97488170"/>
<protein>
    <recommendedName>
        <fullName evidence="8">Gram-positive cocci surface proteins LPxTG domain-containing protein</fullName>
    </recommendedName>
</protein>
<keyword evidence="6" id="KW-1185">Reference proteome</keyword>
<evidence type="ECO:0000313" key="6">
    <source>
        <dbReference type="Proteomes" id="UP000037395"/>
    </source>
</evidence>
<dbReference type="KEGG" id="kau:B6264_14965"/>
<sequence>MRNQPRRILAAAATAALVSGVALASGPAALAAPTPAGTTQGTQATSPVTVTTSAFPAAVKPGTSVEFTSTLKNTADHQMDVTTAFSLSTVRGSGPRPSQLKLEYQRPGSTQWQDARATTTDAGGFWELDEFATQLHLAAGAEATYRLRLSFTADAAPGPASAGLLAMVSDPTLPPEQRITQAWGTTPFFTVESGTPTPVPTPAATADVRLGGVPAVFTAGAAAKPLKLVLTNNSGKDLRIVPVLVFQGQTVLPSETVRFEFQGPNGNWVEGTPGGDSDHPTWQYQALRTGDKDSEVITLPKGGTRTINLRLAFTKDAPALAESLVAVVGTQPGAGESVAEASSPKADFNIVGPAAPTGTPAPTTPAADTAPAAPDPSTAPVAVPAAQVTTGAPSPAAETAQSAAGAPAAVTATRLASTGGGSSSAPMAITGATAIALGIGTLLVARRRNGAQGARN</sequence>
<evidence type="ECO:0000256" key="3">
    <source>
        <dbReference type="SAM" id="SignalP"/>
    </source>
</evidence>
<feature type="region of interest" description="Disordered" evidence="1">
    <location>
        <begin position="335"/>
        <end position="380"/>
    </location>
</feature>
<dbReference type="EMBL" id="JPRF03000030">
    <property type="protein sequence ID" value="OEV36096.1"/>
    <property type="molecule type" value="Genomic_DNA"/>
</dbReference>
<organism evidence="5 6">
    <name type="scientific">Kitasatospora aureofaciens</name>
    <name type="common">Streptomyces aureofaciens</name>
    <dbReference type="NCBI Taxonomy" id="1894"/>
    <lineage>
        <taxon>Bacteria</taxon>
        <taxon>Bacillati</taxon>
        <taxon>Actinomycetota</taxon>
        <taxon>Actinomycetes</taxon>
        <taxon>Kitasatosporales</taxon>
        <taxon>Streptomycetaceae</taxon>
        <taxon>Kitasatospora</taxon>
    </lineage>
</organism>
<keyword evidence="3" id="KW-0732">Signal</keyword>
<reference evidence="5 6" key="2">
    <citation type="submission" date="2014-07" db="EMBL/GenBank/DDBJ databases">
        <authorList>
            <person name="Zhang J.E."/>
            <person name="Yang H."/>
            <person name="Guo J."/>
            <person name="Deng Z."/>
            <person name="Luo H."/>
            <person name="Luo M."/>
            <person name="Zhao B."/>
        </authorList>
    </citation>
    <scope>NUCLEOTIDE SEQUENCE [LARGE SCALE GENOMIC DNA]</scope>
    <source>
        <strain evidence="5">ATCC 10762</strain>
        <strain evidence="6">ATCC 10762 / DSM 40127 / CCM 3239 / JCM 4008 / LMG 5968 / NBRC 12843 / NCIMB 8234 / A-377</strain>
    </source>
</reference>
<comment type="caution">
    <text evidence="5">The sequence shown here is derived from an EMBL/GenBank/DDBJ whole genome shotgun (WGS) entry which is preliminary data.</text>
</comment>
<dbReference type="AlphaFoldDB" id="A0A1E7N5W5"/>
<evidence type="ECO:0000313" key="7">
    <source>
        <dbReference type="Proteomes" id="UP000610124"/>
    </source>
</evidence>
<dbReference type="Proteomes" id="UP000610124">
    <property type="component" value="Unassembled WGS sequence"/>
</dbReference>